<comment type="subunit">
    <text evidence="3 6">Monomer.</text>
</comment>
<dbReference type="EC" id="3.6.1.-" evidence="6"/>
<dbReference type="PANTHER" id="PTHR43222:SF11">
    <property type="entry name" value="PHOSPHATASE NUDJ"/>
    <property type="match status" value="1"/>
</dbReference>
<evidence type="ECO:0000256" key="5">
    <source>
        <dbReference type="ARBA" id="ARBA00022801"/>
    </source>
</evidence>
<dbReference type="GO" id="GO:0017110">
    <property type="term" value="F:nucleoside diphosphate phosphatase activity"/>
    <property type="evidence" value="ECO:0007669"/>
    <property type="project" value="InterPro"/>
</dbReference>
<sequence>MSAGEPPHIVVASVVEREGRFLIVEERISGAPMLNQPAGHWERGETLIEGAVREALEETGWDVQPMHLLGIYHHEPLDLDYGFLRIAFVADALRERPDHVLDDGIERALWLSRDELLAARERHRSPMVLRCVDDYLAGRRLPLDVITHLNPPRAAR</sequence>
<name>A0A6M2BV85_9GAMM</name>
<evidence type="ECO:0000256" key="6">
    <source>
        <dbReference type="RuleBase" id="RU364043"/>
    </source>
</evidence>
<dbReference type="Proteomes" id="UP000472676">
    <property type="component" value="Unassembled WGS sequence"/>
</dbReference>
<dbReference type="PANTHER" id="PTHR43222">
    <property type="entry name" value="NUDIX HYDROLASE 23"/>
    <property type="match status" value="1"/>
</dbReference>
<comment type="cofactor">
    <cofactor evidence="1 6">
        <name>Mg(2+)</name>
        <dbReference type="ChEBI" id="CHEBI:18420"/>
    </cofactor>
</comment>
<protein>
    <recommendedName>
        <fullName evidence="4 6">Phosphatase NudJ</fullName>
        <ecNumber evidence="6">3.6.1.-</ecNumber>
    </recommendedName>
</protein>
<proteinExistence type="inferred from homology"/>
<keyword evidence="5 6" id="KW-0378">Hydrolase</keyword>
<dbReference type="GO" id="GO:0017111">
    <property type="term" value="F:ribonucleoside triphosphate phosphatase activity"/>
    <property type="evidence" value="ECO:0007669"/>
    <property type="project" value="InterPro"/>
</dbReference>
<reference evidence="8 9" key="1">
    <citation type="journal article" date="2014" name="Int. J. Syst. Evol. Microbiol.">
        <title>Solimonas terrae sp. nov., isolated from soil.</title>
        <authorList>
            <person name="Kim S.J."/>
            <person name="Moon J.Y."/>
            <person name="Weon H.Y."/>
            <person name="Ahn J.H."/>
            <person name="Chen W.M."/>
            <person name="Kwon S.W."/>
        </authorList>
    </citation>
    <scope>NUCLEOTIDE SEQUENCE [LARGE SCALE GENOMIC DNA]</scope>
    <source>
        <strain evidence="8 9">KIS83-12</strain>
    </source>
</reference>
<evidence type="ECO:0000313" key="9">
    <source>
        <dbReference type="Proteomes" id="UP000472676"/>
    </source>
</evidence>
<comment type="caution">
    <text evidence="8">The sequence shown here is derived from an EMBL/GenBank/DDBJ whole genome shotgun (WGS) entry which is preliminary data.</text>
</comment>
<evidence type="ECO:0000256" key="3">
    <source>
        <dbReference type="ARBA" id="ARBA00011245"/>
    </source>
</evidence>
<keyword evidence="6" id="KW-0460">Magnesium</keyword>
<comment type="similarity">
    <text evidence="2 6">Belongs to the Nudix hydrolase family. NudJ subfamily.</text>
</comment>
<evidence type="ECO:0000256" key="4">
    <source>
        <dbReference type="ARBA" id="ARBA00015552"/>
    </source>
</evidence>
<dbReference type="SUPFAM" id="SSF55811">
    <property type="entry name" value="Nudix"/>
    <property type="match status" value="1"/>
</dbReference>
<dbReference type="EMBL" id="JAAMOW010000008">
    <property type="protein sequence ID" value="NGY06304.1"/>
    <property type="molecule type" value="Genomic_DNA"/>
</dbReference>
<dbReference type="AlphaFoldDB" id="A0A6M2BV85"/>
<gene>
    <name evidence="6" type="primary">nudJ</name>
    <name evidence="8" type="ORF">G7Y85_16145</name>
</gene>
<dbReference type="InterPro" id="IPR015797">
    <property type="entry name" value="NUDIX_hydrolase-like_dom_sf"/>
</dbReference>
<dbReference type="PROSITE" id="PS00893">
    <property type="entry name" value="NUDIX_BOX"/>
    <property type="match status" value="1"/>
</dbReference>
<dbReference type="InterPro" id="IPR000086">
    <property type="entry name" value="NUDIX_hydrolase_dom"/>
</dbReference>
<dbReference type="Pfam" id="PF00293">
    <property type="entry name" value="NUDIX"/>
    <property type="match status" value="1"/>
</dbReference>
<evidence type="ECO:0000256" key="1">
    <source>
        <dbReference type="ARBA" id="ARBA00001946"/>
    </source>
</evidence>
<dbReference type="GO" id="GO:0004787">
    <property type="term" value="F:thiamine diphosphate phosphatase activity"/>
    <property type="evidence" value="ECO:0007669"/>
    <property type="project" value="InterPro"/>
</dbReference>
<evidence type="ECO:0000313" key="8">
    <source>
        <dbReference type="EMBL" id="NGY06304.1"/>
    </source>
</evidence>
<dbReference type="Gene3D" id="3.90.79.10">
    <property type="entry name" value="Nucleoside Triphosphate Pyrophosphohydrolase"/>
    <property type="match status" value="1"/>
</dbReference>
<feature type="domain" description="Nudix hydrolase" evidence="7">
    <location>
        <begin position="6"/>
        <end position="133"/>
    </location>
</feature>
<dbReference type="InterPro" id="IPR033713">
    <property type="entry name" value="NudJ"/>
</dbReference>
<organism evidence="8 9">
    <name type="scientific">Solimonas terrae</name>
    <dbReference type="NCBI Taxonomy" id="1396819"/>
    <lineage>
        <taxon>Bacteria</taxon>
        <taxon>Pseudomonadati</taxon>
        <taxon>Pseudomonadota</taxon>
        <taxon>Gammaproteobacteria</taxon>
        <taxon>Nevskiales</taxon>
        <taxon>Nevskiaceae</taxon>
        <taxon>Solimonas</taxon>
    </lineage>
</organism>
<evidence type="ECO:0000256" key="2">
    <source>
        <dbReference type="ARBA" id="ARBA00007608"/>
    </source>
</evidence>
<dbReference type="PROSITE" id="PS51462">
    <property type="entry name" value="NUDIX"/>
    <property type="match status" value="1"/>
</dbReference>
<keyword evidence="9" id="KW-1185">Reference proteome</keyword>
<dbReference type="CDD" id="cd03675">
    <property type="entry name" value="NUDIX_Hydrolase"/>
    <property type="match status" value="1"/>
</dbReference>
<dbReference type="InterPro" id="IPR020084">
    <property type="entry name" value="NUDIX_hydrolase_CS"/>
</dbReference>
<dbReference type="RefSeq" id="WP_166259522.1">
    <property type="nucleotide sequence ID" value="NZ_JAAMOW010000008.1"/>
</dbReference>
<accession>A0A6M2BV85</accession>
<evidence type="ECO:0000259" key="7">
    <source>
        <dbReference type="PROSITE" id="PS51462"/>
    </source>
</evidence>